<evidence type="ECO:0000313" key="6">
    <source>
        <dbReference type="EMBL" id="CAE4668713.1"/>
    </source>
</evidence>
<evidence type="ECO:0000256" key="4">
    <source>
        <dbReference type="ARBA" id="ARBA00023136"/>
    </source>
</evidence>
<feature type="transmembrane region" description="Helical" evidence="5">
    <location>
        <begin position="81"/>
        <end position="99"/>
    </location>
</feature>
<dbReference type="InterPro" id="IPR005178">
    <property type="entry name" value="Ostalpha/TMEM184C"/>
</dbReference>
<dbReference type="EMBL" id="HBNS01061103">
    <property type="protein sequence ID" value="CAE4668716.1"/>
    <property type="molecule type" value="Transcribed_RNA"/>
</dbReference>
<feature type="transmembrane region" description="Helical" evidence="5">
    <location>
        <begin position="261"/>
        <end position="283"/>
    </location>
</feature>
<evidence type="ECO:0000313" key="7">
    <source>
        <dbReference type="EMBL" id="CAE4668716.1"/>
    </source>
</evidence>
<dbReference type="SMART" id="SM01417">
    <property type="entry name" value="Solute_trans_a"/>
    <property type="match status" value="1"/>
</dbReference>
<dbReference type="EMBL" id="HBNS01061102">
    <property type="protein sequence ID" value="CAE4668713.1"/>
    <property type="molecule type" value="Transcribed_RNA"/>
</dbReference>
<dbReference type="AlphaFoldDB" id="A0A6V2QGL2"/>
<evidence type="ECO:0000256" key="3">
    <source>
        <dbReference type="ARBA" id="ARBA00022989"/>
    </source>
</evidence>
<organism evidence="6">
    <name type="scientific">Ditylum brightwellii</name>
    <dbReference type="NCBI Taxonomy" id="49249"/>
    <lineage>
        <taxon>Eukaryota</taxon>
        <taxon>Sar</taxon>
        <taxon>Stramenopiles</taxon>
        <taxon>Ochrophyta</taxon>
        <taxon>Bacillariophyta</taxon>
        <taxon>Mediophyceae</taxon>
        <taxon>Lithodesmiophycidae</taxon>
        <taxon>Lithodesmiales</taxon>
        <taxon>Lithodesmiaceae</taxon>
        <taxon>Ditylum</taxon>
    </lineage>
</organism>
<feature type="transmembrane region" description="Helical" evidence="5">
    <location>
        <begin position="6"/>
        <end position="29"/>
    </location>
</feature>
<comment type="subcellular location">
    <subcellularLocation>
        <location evidence="1">Membrane</location>
        <topology evidence="1">Multi-pass membrane protein</topology>
    </subcellularLocation>
</comment>
<proteinExistence type="predicted"/>
<gene>
    <name evidence="6" type="ORF">DBRI00130_LOCUS44034</name>
    <name evidence="7" type="ORF">DBRI00130_LOCUS44035</name>
</gene>
<feature type="transmembrane region" description="Helical" evidence="5">
    <location>
        <begin position="181"/>
        <end position="206"/>
    </location>
</feature>
<feature type="transmembrane region" description="Helical" evidence="5">
    <location>
        <begin position="145"/>
        <end position="166"/>
    </location>
</feature>
<evidence type="ECO:0000256" key="5">
    <source>
        <dbReference type="SAM" id="Phobius"/>
    </source>
</evidence>
<dbReference type="GO" id="GO:0016020">
    <property type="term" value="C:membrane"/>
    <property type="evidence" value="ECO:0007669"/>
    <property type="project" value="UniProtKB-SubCell"/>
</dbReference>
<dbReference type="PANTHER" id="PTHR23423">
    <property type="entry name" value="ORGANIC SOLUTE TRANSPORTER-RELATED"/>
    <property type="match status" value="1"/>
</dbReference>
<accession>A0A6V2QGL2</accession>
<protein>
    <submittedName>
        <fullName evidence="6">Uncharacterized protein</fullName>
    </submittedName>
</protein>
<evidence type="ECO:0000256" key="1">
    <source>
        <dbReference type="ARBA" id="ARBA00004141"/>
    </source>
</evidence>
<feature type="transmembrane region" description="Helical" evidence="5">
    <location>
        <begin position="218"/>
        <end position="241"/>
    </location>
</feature>
<keyword evidence="4 5" id="KW-0472">Membrane</keyword>
<reference evidence="6" key="1">
    <citation type="submission" date="2021-01" db="EMBL/GenBank/DDBJ databases">
        <authorList>
            <person name="Corre E."/>
            <person name="Pelletier E."/>
            <person name="Niang G."/>
            <person name="Scheremetjew M."/>
            <person name="Finn R."/>
            <person name="Kale V."/>
            <person name="Holt S."/>
            <person name="Cochrane G."/>
            <person name="Meng A."/>
            <person name="Brown T."/>
            <person name="Cohen L."/>
        </authorList>
    </citation>
    <scope>NUCLEOTIDE SEQUENCE</scope>
    <source>
        <strain evidence="6">GSO104</strain>
    </source>
</reference>
<keyword evidence="3 5" id="KW-1133">Transmembrane helix</keyword>
<feature type="transmembrane region" description="Helical" evidence="5">
    <location>
        <begin position="41"/>
        <end position="61"/>
    </location>
</feature>
<sequence length="310" mass="35656">MRYDVVLYLSGISTLISVLLSTYLIATNFNKWKIKSTTTSTNILIIVLMAPIFAIDSFVSLLELEEGEIVAHLLDMFKECYESITLHAFLMLMYSLLGLTKDMIQGEKPIPDEMKGRELHVPFPLSLFMGKDKHPKLDQKWLQKLRIWTIQFVFLRPLLSTVDILFVDHVIPLHNEHVTSIIKLIVTISLNVSVTTAFCALITFYHAFEHELAPHRPLAKFICIKGVVFFTTWQGVILKLLGHFGVLHEGYRFSLDEIELAWQDLLVCMEMAFIFSPLCVYAFSNADEKVKEIELKEQKVAEKEETKKTK</sequence>
<keyword evidence="2 5" id="KW-0812">Transmembrane</keyword>
<dbReference type="Pfam" id="PF03619">
    <property type="entry name" value="Solute_trans_a"/>
    <property type="match status" value="1"/>
</dbReference>
<evidence type="ECO:0000256" key="2">
    <source>
        <dbReference type="ARBA" id="ARBA00022692"/>
    </source>
</evidence>
<name>A0A6V2QGL2_9STRA</name>